<dbReference type="EMBL" id="CAJVPT010073959">
    <property type="protein sequence ID" value="CAG8783597.1"/>
    <property type="molecule type" value="Genomic_DNA"/>
</dbReference>
<evidence type="ECO:0000313" key="2">
    <source>
        <dbReference type="Proteomes" id="UP000789525"/>
    </source>
</evidence>
<sequence>MASGPVTRGIGPNPGRRRNNIPTRLDIPSSSLTPSSSAPSSLSPLIVPIPTSSSSSNSSQKQKLTNELISVVGRTTPQPYDEEDCNFLGEEFPPIRENFAKINPEDLEELGKLGEGAG</sequence>
<proteinExistence type="predicted"/>
<accession>A0ACA9RA78</accession>
<protein>
    <submittedName>
        <fullName evidence="1">12685_t:CDS:1</fullName>
    </submittedName>
</protein>
<keyword evidence="2" id="KW-1185">Reference proteome</keyword>
<evidence type="ECO:0000313" key="1">
    <source>
        <dbReference type="EMBL" id="CAG8783597.1"/>
    </source>
</evidence>
<feature type="non-terminal residue" evidence="1">
    <location>
        <position position="118"/>
    </location>
</feature>
<reference evidence="1" key="1">
    <citation type="submission" date="2021-06" db="EMBL/GenBank/DDBJ databases">
        <authorList>
            <person name="Kallberg Y."/>
            <person name="Tangrot J."/>
            <person name="Rosling A."/>
        </authorList>
    </citation>
    <scope>NUCLEOTIDE SEQUENCE</scope>
    <source>
        <strain evidence="1">CL356</strain>
    </source>
</reference>
<dbReference type="Proteomes" id="UP000789525">
    <property type="component" value="Unassembled WGS sequence"/>
</dbReference>
<gene>
    <name evidence="1" type="ORF">ACOLOM_LOCUS14436</name>
</gene>
<comment type="caution">
    <text evidence="1">The sequence shown here is derived from an EMBL/GenBank/DDBJ whole genome shotgun (WGS) entry which is preliminary data.</text>
</comment>
<organism evidence="1 2">
    <name type="scientific">Acaulospora colombiana</name>
    <dbReference type="NCBI Taxonomy" id="27376"/>
    <lineage>
        <taxon>Eukaryota</taxon>
        <taxon>Fungi</taxon>
        <taxon>Fungi incertae sedis</taxon>
        <taxon>Mucoromycota</taxon>
        <taxon>Glomeromycotina</taxon>
        <taxon>Glomeromycetes</taxon>
        <taxon>Diversisporales</taxon>
        <taxon>Acaulosporaceae</taxon>
        <taxon>Acaulospora</taxon>
    </lineage>
</organism>
<name>A0ACA9RA78_9GLOM</name>